<sequence length="80" mass="9190">MLIPYQSLLSLPSETLDNLIKEHLLTQVEDGGFEHTGEQQLNQAIIQCRQQLKQGLLLVEYSEDDESFAIRHKDQITIKP</sequence>
<accession>A0A3L8PS20</accession>
<evidence type="ECO:0000313" key="2">
    <source>
        <dbReference type="EMBL" id="RLV58210.1"/>
    </source>
</evidence>
<dbReference type="RefSeq" id="WP_121840465.1">
    <property type="nucleotide sequence ID" value="NZ_ML014837.1"/>
</dbReference>
<name>A0A3L8PS20_9GAMM</name>
<comment type="caution">
    <text evidence="2">The sequence shown here is derived from an EMBL/GenBank/DDBJ whole genome shotgun (WGS) entry which is preliminary data.</text>
</comment>
<evidence type="ECO:0000313" key="3">
    <source>
        <dbReference type="Proteomes" id="UP000281474"/>
    </source>
</evidence>
<dbReference type="InterPro" id="IPR010648">
    <property type="entry name" value="UPF0270"/>
</dbReference>
<gene>
    <name evidence="2" type="ORF">D5018_18480</name>
</gene>
<dbReference type="EMBL" id="QZEI01000088">
    <property type="protein sequence ID" value="RLV58210.1"/>
    <property type="molecule type" value="Genomic_DNA"/>
</dbReference>
<protein>
    <submittedName>
        <fullName evidence="2">YheU family protein</fullName>
    </submittedName>
</protein>
<dbReference type="SUPFAM" id="SSF118001">
    <property type="entry name" value="YehU-like"/>
    <property type="match status" value="1"/>
</dbReference>
<dbReference type="Gene3D" id="1.10.10.610">
    <property type="entry name" value="YehU-like"/>
    <property type="match status" value="1"/>
</dbReference>
<keyword evidence="3" id="KW-1185">Reference proteome</keyword>
<dbReference type="AlphaFoldDB" id="A0A3L8PS20"/>
<organism evidence="2 3">
    <name type="scientific">Parashewanella curva</name>
    <dbReference type="NCBI Taxonomy" id="2338552"/>
    <lineage>
        <taxon>Bacteria</taxon>
        <taxon>Pseudomonadati</taxon>
        <taxon>Pseudomonadota</taxon>
        <taxon>Gammaproteobacteria</taxon>
        <taxon>Alteromonadales</taxon>
        <taxon>Shewanellaceae</taxon>
        <taxon>Parashewanella</taxon>
    </lineage>
</organism>
<dbReference type="InterPro" id="IPR036685">
    <property type="entry name" value="YehU-like_sf"/>
</dbReference>
<dbReference type="OrthoDB" id="6401640at2"/>
<dbReference type="Proteomes" id="UP000281474">
    <property type="component" value="Unassembled WGS sequence"/>
</dbReference>
<evidence type="ECO:0000256" key="1">
    <source>
        <dbReference type="ARBA" id="ARBA00006450"/>
    </source>
</evidence>
<comment type="similarity">
    <text evidence="1">Belongs to the UPF0270 family.</text>
</comment>
<reference evidence="2 3" key="1">
    <citation type="submission" date="2018-09" db="EMBL/GenBank/DDBJ databases">
        <title>Phylogeny of the Shewanellaceae, and recommendation for two new genera, Pseudoshewanella and Parashewanella.</title>
        <authorList>
            <person name="Wang G."/>
        </authorList>
    </citation>
    <scope>NUCLEOTIDE SEQUENCE [LARGE SCALE GENOMIC DNA]</scope>
    <source>
        <strain evidence="2 3">C51</strain>
    </source>
</reference>
<proteinExistence type="inferred from homology"/>
<dbReference type="Pfam" id="PF06794">
    <property type="entry name" value="UPF0270"/>
    <property type="match status" value="1"/>
</dbReference>